<proteinExistence type="predicted"/>
<organism evidence="2 3">
    <name type="scientific">Xyrichtys novacula</name>
    <name type="common">Pearly razorfish</name>
    <name type="synonym">Hemipteronotus novacula</name>
    <dbReference type="NCBI Taxonomy" id="13765"/>
    <lineage>
        <taxon>Eukaryota</taxon>
        <taxon>Metazoa</taxon>
        <taxon>Chordata</taxon>
        <taxon>Craniata</taxon>
        <taxon>Vertebrata</taxon>
        <taxon>Euteleostomi</taxon>
        <taxon>Actinopterygii</taxon>
        <taxon>Neopterygii</taxon>
        <taxon>Teleostei</taxon>
        <taxon>Neoteleostei</taxon>
        <taxon>Acanthomorphata</taxon>
        <taxon>Eupercaria</taxon>
        <taxon>Labriformes</taxon>
        <taxon>Labridae</taxon>
        <taxon>Xyrichtys</taxon>
    </lineage>
</organism>
<evidence type="ECO:0000256" key="1">
    <source>
        <dbReference type="SAM" id="MobiDB-lite"/>
    </source>
</evidence>
<dbReference type="EMBL" id="OY660866">
    <property type="protein sequence ID" value="CAJ1053403.1"/>
    <property type="molecule type" value="Genomic_DNA"/>
</dbReference>
<dbReference type="Proteomes" id="UP001178508">
    <property type="component" value="Chromosome 3"/>
</dbReference>
<evidence type="ECO:0000313" key="3">
    <source>
        <dbReference type="Proteomes" id="UP001178508"/>
    </source>
</evidence>
<feature type="region of interest" description="Disordered" evidence="1">
    <location>
        <begin position="36"/>
        <end position="66"/>
    </location>
</feature>
<evidence type="ECO:0008006" key="4">
    <source>
        <dbReference type="Google" id="ProtNLM"/>
    </source>
</evidence>
<dbReference type="Gene3D" id="3.40.50.12690">
    <property type="match status" value="1"/>
</dbReference>
<dbReference type="SUPFAM" id="SSF52266">
    <property type="entry name" value="SGNH hydrolase"/>
    <property type="match status" value="1"/>
</dbReference>
<gene>
    <name evidence="2" type="ORF">XNOV1_A039588</name>
</gene>
<name>A0AAV1EX75_XYRNO</name>
<dbReference type="AlphaFoldDB" id="A0AAV1EX75"/>
<sequence length="238" mass="26146">MEVASPLRLCHATSTSPLSGTEPLSGAEPPEWRELAVSGRRVPGPTTAQSRVGSPPRHNYSRKSNSSCPLIAPTTVIIGDSITSGIHFFNATTLSFHGATAADIAHKIPSLLRSLPSSISRIIVQDGCNVTAHQQSEQTKCDFKRLLNTLKDCGKLFFISGPLPTVTQNCKHFSRLLSLNSWTDMLSNTQKVHFIDNFNSFWNRPDYFNSDGIHLNRSGRSILVSNIQYSVHTSVQID</sequence>
<evidence type="ECO:0000313" key="2">
    <source>
        <dbReference type="EMBL" id="CAJ1053403.1"/>
    </source>
</evidence>
<accession>A0AAV1EX75</accession>
<reference evidence="2" key="1">
    <citation type="submission" date="2023-08" db="EMBL/GenBank/DDBJ databases">
        <authorList>
            <person name="Alioto T."/>
            <person name="Alioto T."/>
            <person name="Gomez Garrido J."/>
        </authorList>
    </citation>
    <scope>NUCLEOTIDE SEQUENCE</scope>
</reference>
<keyword evidence="3" id="KW-1185">Reference proteome</keyword>
<protein>
    <recommendedName>
        <fullName evidence="4">SGNH hydrolase-type esterase domain-containing protein</fullName>
    </recommendedName>
</protein>
<dbReference type="CDD" id="cd00229">
    <property type="entry name" value="SGNH_hydrolase"/>
    <property type="match status" value="1"/>
</dbReference>
<dbReference type="Gene3D" id="3.40.50.12700">
    <property type="match status" value="1"/>
</dbReference>